<dbReference type="GO" id="GO:0006954">
    <property type="term" value="P:inflammatory response"/>
    <property type="evidence" value="ECO:0007669"/>
    <property type="project" value="TreeGrafter"/>
</dbReference>
<evidence type="ECO:0000256" key="7">
    <source>
        <dbReference type="ARBA" id="ARBA00022737"/>
    </source>
</evidence>
<comment type="subunit">
    <text evidence="14">Non-covalent dimer of an alpha and a beta subunit. IL2R exists in 3 different forms: a high affinity dimer, an intermediate affinity monomer (beta subunit), and a low affinity monomer (alpha subunit). The high and intermediate affinity forms also associate with a gamma subunit.</text>
</comment>
<accession>A0A8C4FEQ5</accession>
<feature type="compositionally biased region" description="Polar residues" evidence="16">
    <location>
        <begin position="109"/>
        <end position="118"/>
    </location>
</feature>
<name>A0A8C4FEQ5_9CETA</name>
<dbReference type="SMART" id="SM00032">
    <property type="entry name" value="CCP"/>
    <property type="match status" value="2"/>
</dbReference>
<comment type="caution">
    <text evidence="15">Lacks conserved residue(s) required for the propagation of feature annotation.</text>
</comment>
<evidence type="ECO:0000256" key="13">
    <source>
        <dbReference type="ARBA" id="ARBA00023180"/>
    </source>
</evidence>
<keyword evidence="13" id="KW-0325">Glycoprotein</keyword>
<keyword evidence="12" id="KW-0675">Receptor</keyword>
<evidence type="ECO:0000256" key="11">
    <source>
        <dbReference type="ARBA" id="ARBA00023157"/>
    </source>
</evidence>
<dbReference type="AlphaFoldDB" id="A0A8C4FEQ5"/>
<evidence type="ECO:0000256" key="16">
    <source>
        <dbReference type="SAM" id="MobiDB-lite"/>
    </source>
</evidence>
<dbReference type="Proteomes" id="UP000694540">
    <property type="component" value="Unplaced"/>
</dbReference>
<feature type="region of interest" description="Disordered" evidence="16">
    <location>
        <begin position="94"/>
        <end position="118"/>
    </location>
</feature>
<evidence type="ECO:0000313" key="20">
    <source>
        <dbReference type="Proteomes" id="UP000694540"/>
    </source>
</evidence>
<evidence type="ECO:0000256" key="5">
    <source>
        <dbReference type="ARBA" id="ARBA00022692"/>
    </source>
</evidence>
<keyword evidence="7" id="KW-0677">Repeat</keyword>
<feature type="compositionally biased region" description="Basic and acidic residues" evidence="16">
    <location>
        <begin position="98"/>
        <end position="108"/>
    </location>
</feature>
<comment type="subcellular location">
    <subcellularLocation>
        <location evidence="2">Membrane</location>
        <topology evidence="2">Single-pass type I membrane protein</topology>
    </subcellularLocation>
</comment>
<reference evidence="19" key="1">
    <citation type="submission" date="2025-08" db="UniProtKB">
        <authorList>
            <consortium name="Ensembl"/>
        </authorList>
    </citation>
    <scope>IDENTIFICATION</scope>
</reference>
<keyword evidence="4 15" id="KW-0768">Sushi</keyword>
<feature type="signal peptide" evidence="17">
    <location>
        <begin position="1"/>
        <end position="21"/>
    </location>
</feature>
<dbReference type="PROSITE" id="PS50923">
    <property type="entry name" value="SUSHI"/>
    <property type="match status" value="1"/>
</dbReference>
<dbReference type="CDD" id="cd00033">
    <property type="entry name" value="CCP"/>
    <property type="match status" value="1"/>
</dbReference>
<organism evidence="19 20">
    <name type="scientific">Catagonus wagneri</name>
    <name type="common">Chacoan peccary</name>
    <dbReference type="NCBI Taxonomy" id="51154"/>
    <lineage>
        <taxon>Eukaryota</taxon>
        <taxon>Metazoa</taxon>
        <taxon>Chordata</taxon>
        <taxon>Craniata</taxon>
        <taxon>Vertebrata</taxon>
        <taxon>Euteleostomi</taxon>
        <taxon>Mammalia</taxon>
        <taxon>Eutheria</taxon>
        <taxon>Laurasiatheria</taxon>
        <taxon>Artiodactyla</taxon>
        <taxon>Suina</taxon>
        <taxon>Tayassuidae</taxon>
        <taxon>Catagonus</taxon>
    </lineage>
</organism>
<dbReference type="GO" id="GO:0016020">
    <property type="term" value="C:membrane"/>
    <property type="evidence" value="ECO:0007669"/>
    <property type="project" value="UniProtKB-SubCell"/>
</dbReference>
<protein>
    <recommendedName>
        <fullName evidence="3">Interleukin-2 receptor subunit alpha</fullName>
    </recommendedName>
</protein>
<proteinExistence type="predicted"/>
<evidence type="ECO:0000256" key="12">
    <source>
        <dbReference type="ARBA" id="ARBA00023170"/>
    </source>
</evidence>
<keyword evidence="8" id="KW-0391">Immunity</keyword>
<dbReference type="PANTHER" id="PTHR10573">
    <property type="entry name" value="INTERLEUKIN-2 RECEPTOR ALPHA CHAIN"/>
    <property type="match status" value="1"/>
</dbReference>
<dbReference type="SUPFAM" id="SSF57535">
    <property type="entry name" value="Complement control module/SCR domain"/>
    <property type="match status" value="2"/>
</dbReference>
<dbReference type="PANTHER" id="PTHR10573:SF0">
    <property type="entry name" value="INTERLEUKIN-2 RECEPTOR SUBUNIT ALPHA"/>
    <property type="match status" value="1"/>
</dbReference>
<dbReference type="GO" id="GO:0006955">
    <property type="term" value="P:immune response"/>
    <property type="evidence" value="ECO:0007669"/>
    <property type="project" value="UniProtKB-ARBA"/>
</dbReference>
<dbReference type="GO" id="GO:0019976">
    <property type="term" value="F:interleukin-2 binding"/>
    <property type="evidence" value="ECO:0007669"/>
    <property type="project" value="InterPro"/>
</dbReference>
<evidence type="ECO:0000256" key="9">
    <source>
        <dbReference type="ARBA" id="ARBA00022989"/>
    </source>
</evidence>
<dbReference type="GO" id="GO:0004911">
    <property type="term" value="F:interleukin-2 receptor activity"/>
    <property type="evidence" value="ECO:0007669"/>
    <property type="project" value="InterPro"/>
</dbReference>
<sequence>MEPSWLMGAFITFTLIPGCLAGACVQQPPSLRNATVKILGYKVGTMLNCDCRRGFRRDPSSWPYVICVGDSSRSFWENKCQCVPTTSLRIPVKQVTPRPEEHKERKTTETQGHMQPTNQANLPGHCGEPPPWEHASLKRIYHFMEGQTAQYQCLPGLRDGSAQNDSAQSVCEPDSKDVTRWTRPKLKCRSEQENGSFSAPQTSTAAPPGTETSSPTRTKATPDFRNLAEVPTTTQPIIFTTQYQLAGGW</sequence>
<dbReference type="FunFam" id="2.20.28.230:FF:000002">
    <property type="entry name" value="Interleukin-2 receptor subunit alpha"/>
    <property type="match status" value="1"/>
</dbReference>
<dbReference type="GeneTree" id="ENSGT00390000018872"/>
<comment type="function">
    <text evidence="1">Receptor for interleukin-2. The receptor is involved in the regulation of immune tolerance by controlling regulatory T cells (TREGs) activity. TREGs suppress the activation and expansion of autoreactive T-cells.</text>
</comment>
<dbReference type="InterPro" id="IPR000436">
    <property type="entry name" value="Sushi_SCR_CCP_dom"/>
</dbReference>
<dbReference type="Ensembl" id="ENSCWAT00000028879.1">
    <property type="protein sequence ID" value="ENSCWAP00000026638.1"/>
    <property type="gene ID" value="ENSCWAG00000020159.1"/>
</dbReference>
<keyword evidence="11" id="KW-1015">Disulfide bond</keyword>
<feature type="chain" id="PRO_5034709639" description="Interleukin-2 receptor subunit alpha" evidence="17">
    <location>
        <begin position="22"/>
        <end position="249"/>
    </location>
</feature>
<evidence type="ECO:0000256" key="8">
    <source>
        <dbReference type="ARBA" id="ARBA00022859"/>
    </source>
</evidence>
<evidence type="ECO:0000256" key="1">
    <source>
        <dbReference type="ARBA" id="ARBA00002381"/>
    </source>
</evidence>
<evidence type="ECO:0000256" key="14">
    <source>
        <dbReference type="ARBA" id="ARBA00025938"/>
    </source>
</evidence>
<dbReference type="Gene3D" id="2.20.28.230">
    <property type="match status" value="2"/>
</dbReference>
<keyword evidence="9" id="KW-1133">Transmembrane helix</keyword>
<feature type="compositionally biased region" description="Polar residues" evidence="16">
    <location>
        <begin position="193"/>
        <end position="219"/>
    </location>
</feature>
<dbReference type="InterPro" id="IPR035976">
    <property type="entry name" value="Sushi/SCR/CCP_sf"/>
</dbReference>
<evidence type="ECO:0000256" key="17">
    <source>
        <dbReference type="SAM" id="SignalP"/>
    </source>
</evidence>
<keyword evidence="20" id="KW-1185">Reference proteome</keyword>
<feature type="domain" description="Sushi" evidence="18">
    <location>
        <begin position="124"/>
        <end position="190"/>
    </location>
</feature>
<evidence type="ECO:0000256" key="15">
    <source>
        <dbReference type="PROSITE-ProRule" id="PRU00302"/>
    </source>
</evidence>
<keyword evidence="5" id="KW-0812">Transmembrane</keyword>
<dbReference type="InterPro" id="IPR015486">
    <property type="entry name" value="IL-2_rcpt_alpha"/>
</dbReference>
<evidence type="ECO:0000256" key="3">
    <source>
        <dbReference type="ARBA" id="ARBA00013445"/>
    </source>
</evidence>
<evidence type="ECO:0000313" key="19">
    <source>
        <dbReference type="Ensembl" id="ENSCWAP00000026638.1"/>
    </source>
</evidence>
<feature type="region of interest" description="Disordered" evidence="16">
    <location>
        <begin position="188"/>
        <end position="227"/>
    </location>
</feature>
<evidence type="ECO:0000259" key="18">
    <source>
        <dbReference type="PROSITE" id="PS50923"/>
    </source>
</evidence>
<reference evidence="19" key="2">
    <citation type="submission" date="2025-09" db="UniProtKB">
        <authorList>
            <consortium name="Ensembl"/>
        </authorList>
    </citation>
    <scope>IDENTIFICATION</scope>
</reference>
<evidence type="ECO:0000256" key="4">
    <source>
        <dbReference type="ARBA" id="ARBA00022659"/>
    </source>
</evidence>
<evidence type="ECO:0000256" key="2">
    <source>
        <dbReference type="ARBA" id="ARBA00004479"/>
    </source>
</evidence>
<keyword evidence="10" id="KW-0472">Membrane</keyword>
<evidence type="ECO:0000256" key="6">
    <source>
        <dbReference type="ARBA" id="ARBA00022729"/>
    </source>
</evidence>
<evidence type="ECO:0000256" key="10">
    <source>
        <dbReference type="ARBA" id="ARBA00023136"/>
    </source>
</evidence>
<keyword evidence="6 17" id="KW-0732">Signal</keyword>
<dbReference type="GO" id="GO:0002682">
    <property type="term" value="P:regulation of immune system process"/>
    <property type="evidence" value="ECO:0007669"/>
    <property type="project" value="UniProtKB-ARBA"/>
</dbReference>